<comment type="caution">
    <text evidence="7">The sequence shown here is derived from an EMBL/GenBank/DDBJ whole genome shotgun (WGS) entry which is preliminary data.</text>
</comment>
<gene>
    <name evidence="7" type="ORF">SmJEL517_g02836</name>
</gene>
<feature type="compositionally biased region" description="Basic residues" evidence="4">
    <location>
        <begin position="101"/>
        <end position="117"/>
    </location>
</feature>
<feature type="compositionally biased region" description="Basic and acidic residues" evidence="4">
    <location>
        <begin position="120"/>
        <end position="129"/>
    </location>
</feature>
<dbReference type="Proteomes" id="UP000319731">
    <property type="component" value="Unassembled WGS sequence"/>
</dbReference>
<evidence type="ECO:0000256" key="4">
    <source>
        <dbReference type="SAM" id="MobiDB-lite"/>
    </source>
</evidence>
<evidence type="ECO:0000256" key="3">
    <source>
        <dbReference type="ARBA" id="ARBA00023242"/>
    </source>
</evidence>
<organism evidence="7 8">
    <name type="scientific">Synchytrium microbalum</name>
    <dbReference type="NCBI Taxonomy" id="1806994"/>
    <lineage>
        <taxon>Eukaryota</taxon>
        <taxon>Fungi</taxon>
        <taxon>Fungi incertae sedis</taxon>
        <taxon>Chytridiomycota</taxon>
        <taxon>Chytridiomycota incertae sedis</taxon>
        <taxon>Chytridiomycetes</taxon>
        <taxon>Synchytriales</taxon>
        <taxon>Synchytriaceae</taxon>
        <taxon>Synchytrium</taxon>
    </lineage>
</organism>
<evidence type="ECO:0000259" key="6">
    <source>
        <dbReference type="Pfam" id="PF08170"/>
    </source>
</evidence>
<name>A0A507C997_9FUNG</name>
<dbReference type="AlphaFoldDB" id="A0A507C997"/>
<feature type="region of interest" description="Disordered" evidence="4">
    <location>
        <begin position="101"/>
        <end position="148"/>
    </location>
</feature>
<feature type="domain" description="Pop1 N-terminal" evidence="5">
    <location>
        <begin position="130"/>
        <end position="214"/>
    </location>
</feature>
<dbReference type="GO" id="GO:0001682">
    <property type="term" value="P:tRNA 5'-leader removal"/>
    <property type="evidence" value="ECO:0007669"/>
    <property type="project" value="InterPro"/>
</dbReference>
<dbReference type="SUPFAM" id="SSF103025">
    <property type="entry name" value="Folate-binding domain"/>
    <property type="match status" value="1"/>
</dbReference>
<dbReference type="InterPro" id="IPR039182">
    <property type="entry name" value="Pop1"/>
</dbReference>
<reference evidence="7 8" key="1">
    <citation type="journal article" date="2019" name="Sci. Rep.">
        <title>Comparative genomics of chytrid fungi reveal insights into the obligate biotrophic and pathogenic lifestyle of Synchytrium endobioticum.</title>
        <authorList>
            <person name="van de Vossenberg B.T.L.H."/>
            <person name="Warris S."/>
            <person name="Nguyen H.D.T."/>
            <person name="van Gent-Pelzer M.P.E."/>
            <person name="Joly D.L."/>
            <person name="van de Geest H.C."/>
            <person name="Bonants P.J.M."/>
            <person name="Smith D.S."/>
            <person name="Levesque C.A."/>
            <person name="van der Lee T.A.J."/>
        </authorList>
    </citation>
    <scope>NUCLEOTIDE SEQUENCE [LARGE SCALE GENOMIC DNA]</scope>
    <source>
        <strain evidence="7 8">JEL517</strain>
    </source>
</reference>
<dbReference type="InterPro" id="IPR009723">
    <property type="entry name" value="Pop1_N"/>
</dbReference>
<dbReference type="STRING" id="1806994.A0A507C997"/>
<dbReference type="InterPro" id="IPR012590">
    <property type="entry name" value="POPLD_dom"/>
</dbReference>
<feature type="compositionally biased region" description="Polar residues" evidence="4">
    <location>
        <begin position="36"/>
        <end position="50"/>
    </location>
</feature>
<evidence type="ECO:0000256" key="1">
    <source>
        <dbReference type="ARBA" id="ARBA00004123"/>
    </source>
</evidence>
<dbReference type="RefSeq" id="XP_031025264.1">
    <property type="nucleotide sequence ID" value="XM_031168764.1"/>
</dbReference>
<feature type="domain" description="POPLD" evidence="6">
    <location>
        <begin position="484"/>
        <end position="574"/>
    </location>
</feature>
<dbReference type="EMBL" id="QEAO01000013">
    <property type="protein sequence ID" value="TPX34544.1"/>
    <property type="molecule type" value="Genomic_DNA"/>
</dbReference>
<proteinExistence type="predicted"/>
<keyword evidence="3" id="KW-0539">Nucleus</keyword>
<dbReference type="GO" id="GO:0005655">
    <property type="term" value="C:nucleolar ribonuclease P complex"/>
    <property type="evidence" value="ECO:0007669"/>
    <property type="project" value="InterPro"/>
</dbReference>
<keyword evidence="2" id="KW-0819">tRNA processing</keyword>
<dbReference type="PANTHER" id="PTHR22731:SF3">
    <property type="entry name" value="RIBONUCLEASES P_MRP PROTEIN SUBUNIT POP1"/>
    <property type="match status" value="1"/>
</dbReference>
<dbReference type="GO" id="GO:0000172">
    <property type="term" value="C:ribonuclease MRP complex"/>
    <property type="evidence" value="ECO:0007669"/>
    <property type="project" value="InterPro"/>
</dbReference>
<keyword evidence="8" id="KW-1185">Reference proteome</keyword>
<feature type="compositionally biased region" description="Basic residues" evidence="4">
    <location>
        <begin position="130"/>
        <end position="143"/>
    </location>
</feature>
<dbReference type="Pfam" id="PF08170">
    <property type="entry name" value="POPLD"/>
    <property type="match status" value="1"/>
</dbReference>
<dbReference type="Pfam" id="PF06978">
    <property type="entry name" value="POP1_N"/>
    <property type="match status" value="1"/>
</dbReference>
<dbReference type="GeneID" id="42004061"/>
<evidence type="ECO:0000313" key="8">
    <source>
        <dbReference type="Proteomes" id="UP000319731"/>
    </source>
</evidence>
<feature type="region of interest" description="Disordered" evidence="4">
    <location>
        <begin position="1"/>
        <end position="57"/>
    </location>
</feature>
<evidence type="ECO:0000313" key="7">
    <source>
        <dbReference type="EMBL" id="TPX34544.1"/>
    </source>
</evidence>
<evidence type="ECO:0000256" key="2">
    <source>
        <dbReference type="ARBA" id="ARBA00022694"/>
    </source>
</evidence>
<dbReference type="OrthoDB" id="442863at2759"/>
<protein>
    <submittedName>
        <fullName evidence="7">Uncharacterized protein</fullName>
    </submittedName>
</protein>
<dbReference type="PANTHER" id="PTHR22731">
    <property type="entry name" value="RIBONUCLEASES P/MRP PROTEIN SUBUNIT POP1"/>
    <property type="match status" value="1"/>
</dbReference>
<accession>A0A507C997</accession>
<evidence type="ECO:0000259" key="5">
    <source>
        <dbReference type="Pfam" id="PF06978"/>
    </source>
</evidence>
<sequence>MSSSQGGGGKKRPHDGPVQGSSNSGNRPNKRAKQEMQVQPSSSNRNQSGSAMAGAPRNIDVTAFAESRAFEIRTMEQALSNATEFTGKQRVYQTLPRHMRRRAASHNVKRLPRRVQQRAKAVEANEAPRKERKPSKRRKKIVKSRQDEYKRRQVTKRWLETHIWHAKRMKMIEIWGYRLAEHPNDKSLRSAFRAGNTQCVIHDASYTGTIELSGSLTNIKALLLHLIDPSTVPVSSARYTSGIRSGDSFLHRVDQYPFGALCPVKFLWKPDTNANEATLRTLWLFVHPSAFNDALEEVTIAVSHAEGIAVKRLDTELVRFELSGPRSHAILQQVLKIPLDLNQSASVLLWNDLLHLRTPVSLPPSVVVGLAVDDPRLSFPPRMPSRTDMVPLSAQAKIESHLVNWPNNVPMSDIWDESIRQRVGTERASEADLNTRRSQNLIPGTRLKSTDQDALIPILLIQRSAAHQTQESVALQSSRGLADGWDVILPKEWGHAFWKSFIFAGARAGGLRERHNAHFESGLPHFPYEYPETHAGRSYSMGIQLKEQGKWSRRPPAKRVNYSKLKVPSPFRAPFETLVKSPFGKASSLKKNAVVIEKEEEQDVAEAVLEEVDAAIMMGMGMEVDLNAALNSDDDNSVQEDDEMVEDEAFEGDDKREVTNDVEEMVKDDDTEELPVEEIFDIQDESPLPFWIPSSKPLLRKIQTALASSPTLEALETELSNAITTFRTSRNLSPIPPPLRVSSILQTPPLLLDSMLVRVRIDMMGQGHPVDNAILFMASQEDYTFWMNEAKKQDWEKQLLGGSGGRVDMIPSDAAIAGYIITAHFSLSQAKGMGLGCCTMKSLWQIKQDVKK</sequence>
<comment type="subcellular location">
    <subcellularLocation>
        <location evidence="1">Nucleus</location>
    </subcellularLocation>
</comment>